<reference evidence="3" key="1">
    <citation type="journal article" date="2019" name="Int. J. Syst. Evol. Microbiol.">
        <title>The Global Catalogue of Microorganisms (GCM) 10K type strain sequencing project: providing services to taxonomists for standard genome sequencing and annotation.</title>
        <authorList>
            <consortium name="The Broad Institute Genomics Platform"/>
            <consortium name="The Broad Institute Genome Sequencing Center for Infectious Disease"/>
            <person name="Wu L."/>
            <person name="Ma J."/>
        </authorList>
    </citation>
    <scope>NUCLEOTIDE SEQUENCE [LARGE SCALE GENOMIC DNA]</scope>
    <source>
        <strain evidence="3">JCM 18392</strain>
    </source>
</reference>
<gene>
    <name evidence="2" type="ORF">GCM10023332_06900</name>
</gene>
<feature type="domain" description="PgaA membrane beta barrel" evidence="1">
    <location>
        <begin position="259"/>
        <end position="399"/>
    </location>
</feature>
<evidence type="ECO:0000313" key="3">
    <source>
        <dbReference type="Proteomes" id="UP001501323"/>
    </source>
</evidence>
<sequence length="486" mass="53785">MAQVTTLRERRWLALAVAAALAGGMPLFTTHAQDMGLDRQAREAAWSGRVSEGLALIDRHLATHPDDREARMDRARFLAWSGDYDQAIRALDALGGDDDAMRTLRARIYAWAGWRDTALAINTPVYEADPTDYDAAFTQALAARHGEWPQESLKALANVLAAKPEGKDTEDLVRAVRLPLFSSVGVPVSVYDDSDDIRIRSVGVDANLRLSDQWRLLGYAVEREHSAPATGPFAPVTGGDSVDETRIGIGARYAVSPHAALEFSVGRSSLDPGDSDTIGHAAWTQRTSDQFQYTLRAERDRMNASPRAVSLGVMRNRGMLSTEWRPTLDNLLRTSVALDDLNDGNRRIGATADYRHAVHRSERINVDVGGQVEWFAYSEDPGNGYYSPDHYTRVAPLVSTYIKFNDDVGLYLQGAVGLQRDETFDGWKRAVDVGGELTVGIFTHWQLAARAGYSERLNEFGAYEGTSVGLELRYRFCEFRADRCPP</sequence>
<accession>A0ABP9DTD6</accession>
<dbReference type="EMBL" id="BAABJY010000001">
    <property type="protein sequence ID" value="GAA4857737.1"/>
    <property type="molecule type" value="Genomic_DNA"/>
</dbReference>
<organism evidence="2 3">
    <name type="scientific">Luteimonas vadosa</name>
    <dbReference type="NCBI Taxonomy" id="1165507"/>
    <lineage>
        <taxon>Bacteria</taxon>
        <taxon>Pseudomonadati</taxon>
        <taxon>Pseudomonadota</taxon>
        <taxon>Gammaproteobacteria</taxon>
        <taxon>Lysobacterales</taxon>
        <taxon>Lysobacteraceae</taxon>
        <taxon>Luteimonas</taxon>
    </lineage>
</organism>
<dbReference type="SUPFAM" id="SSF48452">
    <property type="entry name" value="TPR-like"/>
    <property type="match status" value="1"/>
</dbReference>
<keyword evidence="3" id="KW-1185">Reference proteome</keyword>
<dbReference type="Pfam" id="PF14559">
    <property type="entry name" value="TPR_19"/>
    <property type="match status" value="1"/>
</dbReference>
<evidence type="ECO:0000259" key="1">
    <source>
        <dbReference type="Pfam" id="PF21197"/>
    </source>
</evidence>
<dbReference type="InterPro" id="IPR011990">
    <property type="entry name" value="TPR-like_helical_dom_sf"/>
</dbReference>
<comment type="caution">
    <text evidence="2">The sequence shown here is derived from an EMBL/GenBank/DDBJ whole genome shotgun (WGS) entry which is preliminary data.</text>
</comment>
<name>A0ABP9DTD6_9GAMM</name>
<proteinExistence type="predicted"/>
<protein>
    <recommendedName>
        <fullName evidence="1">PgaA membrane beta barrel domain-containing protein</fullName>
    </recommendedName>
</protein>
<dbReference type="Pfam" id="PF21197">
    <property type="entry name" value="PgaA_barrel"/>
    <property type="match status" value="1"/>
</dbReference>
<dbReference type="Proteomes" id="UP001501323">
    <property type="component" value="Unassembled WGS sequence"/>
</dbReference>
<dbReference type="RefSeq" id="WP_345294095.1">
    <property type="nucleotide sequence ID" value="NZ_BAABJY010000001.1"/>
</dbReference>
<evidence type="ECO:0000313" key="2">
    <source>
        <dbReference type="EMBL" id="GAA4857737.1"/>
    </source>
</evidence>
<dbReference type="Gene3D" id="1.25.40.10">
    <property type="entry name" value="Tetratricopeptide repeat domain"/>
    <property type="match status" value="1"/>
</dbReference>
<dbReference type="InterPro" id="IPR049003">
    <property type="entry name" value="PgaA_barrel"/>
</dbReference>